<proteinExistence type="predicted"/>
<gene>
    <name evidence="3" type="ORF">GO495_23960</name>
</gene>
<dbReference type="AlphaFoldDB" id="A0A6N8JHP3"/>
<sequence>MNIRWNISKSFLTVMLAIAGTAVTAQTNTIAQDTALDRFYAALHKANSHVISILHLGDSHIQAGFFPLTTANYLQQAFGSAGRGWVFPFNLAGTNGPEDYRWNSTGRWQSARVVDRYKDDPLGPGAIVLTSQSGAPALAYSGKQDGIDNTIRVAELFYDAGVDDSSISAPGADVQVTGVPFRGAGETVKKATLTFPELVQSFQARWDEKGNGPFRFYGALLRNGHNGVLYSAIGINGAMYQHYNEQSSILTAQMDVLQPQLVIISLGTNEAYSSLSASSFRAQIDSTVQLIKRTRPDVSIVLTTPAESKRTSKKAFRRKAGKKYRTYYKVAYYPNPYITVVTQQIMNYCRENGLACWNFNALTRSMAGSFSGAWAVDHIHFNARGYQLQGRLLYEALHAGYEKYLKTVE</sequence>
<dbReference type="Pfam" id="PF13472">
    <property type="entry name" value="Lipase_GDSL_2"/>
    <property type="match status" value="1"/>
</dbReference>
<dbReference type="Proteomes" id="UP000468388">
    <property type="component" value="Unassembled WGS sequence"/>
</dbReference>
<dbReference type="PANTHER" id="PTHR30383:SF29">
    <property type="entry name" value="SGNH HYDROLASE-TYPE ESTERASE DOMAIN-CONTAINING PROTEIN"/>
    <property type="match status" value="1"/>
</dbReference>
<dbReference type="RefSeq" id="WP_157302485.1">
    <property type="nucleotide sequence ID" value="NZ_BAAAZB010000021.1"/>
</dbReference>
<dbReference type="InterPro" id="IPR051532">
    <property type="entry name" value="Ester_Hydrolysis_Enzymes"/>
</dbReference>
<reference evidence="3 4" key="1">
    <citation type="submission" date="2019-12" db="EMBL/GenBank/DDBJ databases">
        <title>The draft genomic sequence of strain Chitinophaga oryziterrae JCM 16595.</title>
        <authorList>
            <person name="Zhang X."/>
        </authorList>
    </citation>
    <scope>NUCLEOTIDE SEQUENCE [LARGE SCALE GENOMIC DNA]</scope>
    <source>
        <strain evidence="3 4">JCM 16595</strain>
    </source>
</reference>
<feature type="chain" id="PRO_5027062456" description="SGNH hydrolase-type esterase domain-containing protein" evidence="1">
    <location>
        <begin position="26"/>
        <end position="409"/>
    </location>
</feature>
<dbReference type="GO" id="GO:0016788">
    <property type="term" value="F:hydrolase activity, acting on ester bonds"/>
    <property type="evidence" value="ECO:0007669"/>
    <property type="project" value="UniProtKB-ARBA"/>
</dbReference>
<keyword evidence="4" id="KW-1185">Reference proteome</keyword>
<feature type="domain" description="SGNH hydrolase-type esterase" evidence="2">
    <location>
        <begin position="206"/>
        <end position="388"/>
    </location>
</feature>
<dbReference type="SUPFAM" id="SSF52266">
    <property type="entry name" value="SGNH hydrolase"/>
    <property type="match status" value="1"/>
</dbReference>
<comment type="caution">
    <text evidence="3">The sequence shown here is derived from an EMBL/GenBank/DDBJ whole genome shotgun (WGS) entry which is preliminary data.</text>
</comment>
<dbReference type="PANTHER" id="PTHR30383">
    <property type="entry name" value="THIOESTERASE 1/PROTEASE 1/LYSOPHOSPHOLIPASE L1"/>
    <property type="match status" value="1"/>
</dbReference>
<organism evidence="3 4">
    <name type="scientific">Chitinophaga oryziterrae</name>
    <dbReference type="NCBI Taxonomy" id="1031224"/>
    <lineage>
        <taxon>Bacteria</taxon>
        <taxon>Pseudomonadati</taxon>
        <taxon>Bacteroidota</taxon>
        <taxon>Chitinophagia</taxon>
        <taxon>Chitinophagales</taxon>
        <taxon>Chitinophagaceae</taxon>
        <taxon>Chitinophaga</taxon>
    </lineage>
</organism>
<dbReference type="EMBL" id="WRXO01000008">
    <property type="protein sequence ID" value="MVT43672.1"/>
    <property type="molecule type" value="Genomic_DNA"/>
</dbReference>
<evidence type="ECO:0000313" key="3">
    <source>
        <dbReference type="EMBL" id="MVT43672.1"/>
    </source>
</evidence>
<dbReference type="InterPro" id="IPR013830">
    <property type="entry name" value="SGNH_hydro"/>
</dbReference>
<evidence type="ECO:0000313" key="4">
    <source>
        <dbReference type="Proteomes" id="UP000468388"/>
    </source>
</evidence>
<evidence type="ECO:0000256" key="1">
    <source>
        <dbReference type="SAM" id="SignalP"/>
    </source>
</evidence>
<protein>
    <recommendedName>
        <fullName evidence="2">SGNH hydrolase-type esterase domain-containing protein</fullName>
    </recommendedName>
</protein>
<evidence type="ECO:0000259" key="2">
    <source>
        <dbReference type="Pfam" id="PF13472"/>
    </source>
</evidence>
<dbReference type="Gene3D" id="3.40.50.1110">
    <property type="entry name" value="SGNH hydrolase"/>
    <property type="match status" value="1"/>
</dbReference>
<dbReference type="Gene3D" id="2.60.120.1360">
    <property type="match status" value="1"/>
</dbReference>
<dbReference type="OrthoDB" id="9764375at2"/>
<accession>A0A6N8JHP3</accession>
<name>A0A6N8JHP3_9BACT</name>
<feature type="signal peptide" evidence="1">
    <location>
        <begin position="1"/>
        <end position="25"/>
    </location>
</feature>
<dbReference type="InterPro" id="IPR036514">
    <property type="entry name" value="SGNH_hydro_sf"/>
</dbReference>
<keyword evidence="1" id="KW-0732">Signal</keyword>